<keyword evidence="8" id="KW-0812">Transmembrane</keyword>
<dbReference type="Pfam" id="PF14619">
    <property type="entry name" value="SnAC"/>
    <property type="match status" value="1"/>
</dbReference>
<evidence type="ECO:0000259" key="11">
    <source>
        <dbReference type="PROSITE" id="PS51204"/>
    </source>
</evidence>
<keyword evidence="8" id="KW-1133">Transmembrane helix</keyword>
<dbReference type="InterPro" id="IPR001650">
    <property type="entry name" value="Helicase_C-like"/>
</dbReference>
<dbReference type="FunFam" id="3.40.50.10810:FF:000016">
    <property type="entry name" value="Chromatin structure-remodeling complex protein SYD"/>
    <property type="match status" value="1"/>
</dbReference>
<keyword evidence="4" id="KW-0347">Helicase</keyword>
<dbReference type="PROSITE" id="PS51192">
    <property type="entry name" value="HELICASE_ATP_BIND_1"/>
    <property type="match status" value="1"/>
</dbReference>
<feature type="region of interest" description="Disordered" evidence="7">
    <location>
        <begin position="2369"/>
        <end position="2409"/>
    </location>
</feature>
<feature type="compositionally biased region" description="Polar residues" evidence="7">
    <location>
        <begin position="2253"/>
        <end position="2267"/>
    </location>
</feature>
<evidence type="ECO:0000313" key="13">
    <source>
        <dbReference type="Proteomes" id="UP001189122"/>
    </source>
</evidence>
<feature type="compositionally biased region" description="Low complexity" evidence="7">
    <location>
        <begin position="140"/>
        <end position="150"/>
    </location>
</feature>
<dbReference type="Proteomes" id="UP001189122">
    <property type="component" value="Unassembled WGS sequence"/>
</dbReference>
<sequence length="2659" mass="294723">MASSQHVEVEAAKFLHKLIQESKDEPAKLATKLYVICQHMKMSGKEQSLPYQVISRAMETVISQHRLDIDVLRSSRLSLGSGPQMGDSGQRQIDNNAPGSSAGVDMPQKGTAVGTWHAHEGASLDRPPKVDSLRHDIINQGSVSQSQRSSKSLEHESPASVPMEDSRSANSQERHNSTKSDTQAGRKDAKKTNTKRKRAESKESSDAHGDDPQQSDSVSTRFNARKGKHTGRGIAQSHLSVKGGERSHLGSVQQTAPMEEVSPFLGAGVNLVKSRQESSFTLMESKVDKFKKLNPSSLSRTSKYLEEEVSSSHPSSVAHKGDMPQSRVMTLGSMGVWNQNRIVPPSEFIWNVYGGFSNPLQSTFSGHDLGLKVRKDRNPDVPSGSVIHSMEKGKKVLGANVEMNHPSGDIVSSKEPAEFESGRHGLGSETGRQFKDNTRGDGDIVEGRDTNSLSMLKSERATRDIGGITTSQSLSSEMPFKEQHLKQLRAQCLVFLAFRNNVPPRKLHLEIALGESYPKEDGNHRAPIEIKGKSMSSKEYGHCLESPGLFGRPNDMIETEKEMNAKIPPGSSSSGSLMETESSSKDTENTKKKSKTVSISERSVAVEQWQLSSKQKTEISQLKAESHGPVTSPVEAESLANASRCFSETKPIKDSCNQANQPGVWANQNLSSVPRKSSILKPEVTMPTTAGFHTIAFKDVVSCSVGQLQHEPASEVRISPQEQSQPFFVGERANRLSRPEFPVVETNVLVDRGTSLLTTKDQTPHFTVKDIENLKCGMNSLRDVHAEKLSSTPELVAYNNKSGFYCGTEINGLNDQRTPDIQKQPSSDGLKTIIYSDTLRGGNLGKVLERSTDPDEENSLESSDMSISPPKFTTSEKWILEQQKRKRFEEEKWALKQRKAEERIATCFEKLKENVNASEDISAKTKSVIELKKLQLLRLQRRLRSDFLSDFFKPITSEMEHLKSVKKHRHGRRIKQLERFEQKMKEERQKRIRERQKEFFGEIEVHKERLEDYFKVKRERCKGFNRYVKEFHKRKERIHREKIDRIQREKINLLKANDVEGYLRMVQDAKSDRVKQLLKETEKYLQKLGAKIQEAKSTARCFGGEMDAPDAAMSEKVRFQWTQKMKHYLESNEKYYLMAHSVKETIEEQPVSLRGGKLREYQMNGLRWLVSLYNNHLNGILADEMGLGKTVQVISLICYLMETKNDRGPFLVVVPSSVLPGWESEINFWAPGINRIMYAGSPEERRRLFKERIAHQKFNVLLTTYEYLMNKHDRPKLSKIDWHYIIIDEGHRIKNASCKLNADLKHYRSSHRLLLTGTPLQNNLEELWALLNFLLPNIFNSSEDFSQWFNKPFQSNGDNSPDELYFSLWLFLLSILYVHFFLVCCLWLLVMNPPIFVARLLYVENELPEKIERLVRCEASAYQKLLMKRVEDNLGSIGTSKVYLSLSTLLVRLCGKLEMLDRLLPKLKATGHRVLFFSTMTRLLDVMEEYLHWKHYRYLRLDGHTSGSDRGALIEEFNRPDSPTFIFLLSIRAGGVGVNLQAADTVIIFDTDWNPQAIYKPQARAHRIGQKRDVLVLRLETVNTVEEQVRAAAEHKLGVANQSITAGFFDNNTSAEDRREYLESLLRECKKEEAAPVLDDDALNDLLARSEAEIDVFESVDKQRREEEAVSFTNPPRLVRDDDLERLYQVLRISEESAASVKRKGDISLDTQQYGRGKRAREVRSYEDQWTEEEFEKLCQADSPGSPKLDEALKGTSSTKDSSLPKVDEQEAPQLPLREMQPPEVEQLSLPNDPVSLPKEPQSAMKDNSTPVKRGRGRPKRAPTDTSSPLLPAHESSELIINQENDSQSATLSSSATTGDLEPSKVECGMIKNKPTGATSVSVSTPEPAANIHAKGLSRKTQTGEASRGRARKASVSGSAPPHGRTRVIKNSSDSKASNVSHEVNPSGLGLQKGPELSKVQDSTVQKTEESFNTQSQQVCVAQGKDESIISPASEKIETIKETLVGSKESCLSSTGNLPTVVEPVGEQASKPPMLKDGKGKTLSMGSAEMAPNEKSKSDNRHKVKTVEVLNSGENVRNQDTRLLTKTPEAKPGNMKNETAVPMTTSDLTACSLTEKDIIPSTLVRRGPEKKNSVTSKKAAAREAKNMGSSAHAVRRNAHPSGSSLTDGKESSSKSLRIKSTSDNDGKHGGIITAVLSCNLGNSTVTLSSQKENSTGNSVITQSNQKREPDGNGNESSSKSVSVKTMPDDDGKNGQTITSTLGCTSEEISPNHSIPIPSSPQNGNSTENSEIFAQFRQQQKPSTSGGDASYAAMVSSSKEKDLKYLEKDVQSSDFKAMERQLCISGLKSGGSLHNVDSLPAKLDTKDSRDQSLLSSLADDPAIVKGSPEHAPSESECGHRASENVSDPISVKNDVQVRPCVLEDTSFESSASLCSELTIPSFHKQSNDCEENIPKQPADQLTMPPAAHSSVEAGSGESDEPSATVAMISTDSVSMGDAPKFERDKVVDGAKDSLITGAVGESVDFAGASKNILALDCLTTEEHHVTSGSNFINTEETRACTDVKRETADAMLAVTPLAFSGTSVPEESHNAMADETGTDPKCDVSNLSSYVCSHVPDLTIGEARSPAERFSNEVLAEPTASQSSPGEMRKSPNESERRFG</sequence>
<gene>
    <name evidence="12" type="ORF">SI7747_05006278</name>
</gene>
<evidence type="ECO:0000256" key="5">
    <source>
        <dbReference type="ARBA" id="ARBA00022840"/>
    </source>
</evidence>
<dbReference type="Gene3D" id="3.40.50.300">
    <property type="entry name" value="P-loop containing nucleotide triphosphate hydrolases"/>
    <property type="match status" value="1"/>
</dbReference>
<name>A0A7I8IPM8_SPIIN</name>
<dbReference type="InterPro" id="IPR014012">
    <property type="entry name" value="HSA_dom"/>
</dbReference>
<dbReference type="SUPFAM" id="SSF52540">
    <property type="entry name" value="P-loop containing nucleoside triphosphate hydrolases"/>
    <property type="match status" value="2"/>
</dbReference>
<dbReference type="Pfam" id="PF00271">
    <property type="entry name" value="Helicase_C"/>
    <property type="match status" value="1"/>
</dbReference>
<feature type="compositionally biased region" description="Polar residues" evidence="7">
    <location>
        <begin position="87"/>
        <end position="99"/>
    </location>
</feature>
<evidence type="ECO:0000256" key="7">
    <source>
        <dbReference type="SAM" id="MobiDB-lite"/>
    </source>
</evidence>
<feature type="domain" description="HSA" evidence="11">
    <location>
        <begin position="982"/>
        <end position="1056"/>
    </location>
</feature>
<dbReference type="SMART" id="SM01314">
    <property type="entry name" value="SnAC"/>
    <property type="match status" value="1"/>
</dbReference>
<feature type="region of interest" description="Disordered" evidence="7">
    <location>
        <begin position="2121"/>
        <end position="2189"/>
    </location>
</feature>
<evidence type="ECO:0000256" key="4">
    <source>
        <dbReference type="ARBA" id="ARBA00022806"/>
    </source>
</evidence>
<feature type="compositionally biased region" description="Polar residues" evidence="7">
    <location>
        <begin position="212"/>
        <end position="222"/>
    </location>
</feature>
<feature type="region of interest" description="Disordered" evidence="7">
    <location>
        <begin position="565"/>
        <end position="597"/>
    </location>
</feature>
<feature type="compositionally biased region" description="Low complexity" evidence="7">
    <location>
        <begin position="570"/>
        <end position="581"/>
    </location>
</feature>
<keyword evidence="5" id="KW-0067">ATP-binding</keyword>
<feature type="region of interest" description="Disordered" evidence="7">
    <location>
        <begin position="845"/>
        <end position="867"/>
    </location>
</feature>
<feature type="compositionally biased region" description="Polar residues" evidence="7">
    <location>
        <begin position="2207"/>
        <end position="2224"/>
    </location>
</feature>
<evidence type="ECO:0000256" key="1">
    <source>
        <dbReference type="ARBA" id="ARBA00004123"/>
    </source>
</evidence>
<dbReference type="PANTHER" id="PTHR10799">
    <property type="entry name" value="SNF2/RAD54 HELICASE FAMILY"/>
    <property type="match status" value="1"/>
</dbReference>
<dbReference type="GO" id="GO:0042393">
    <property type="term" value="F:histone binding"/>
    <property type="evidence" value="ECO:0007669"/>
    <property type="project" value="InterPro"/>
</dbReference>
<feature type="compositionally biased region" description="Basic and acidic residues" evidence="7">
    <location>
        <begin position="2646"/>
        <end position="2659"/>
    </location>
</feature>
<dbReference type="InterPro" id="IPR049730">
    <property type="entry name" value="SNF2/RAD54-like_C"/>
</dbReference>
<accession>A0A7I8IPM8</accession>
<feature type="compositionally biased region" description="Basic and acidic residues" evidence="7">
    <location>
        <begin position="164"/>
        <end position="191"/>
    </location>
</feature>
<dbReference type="EMBL" id="CACRZD030000005">
    <property type="protein sequence ID" value="CAA6659858.1"/>
    <property type="molecule type" value="Genomic_DNA"/>
</dbReference>
<evidence type="ECO:0000256" key="8">
    <source>
        <dbReference type="SAM" id="Phobius"/>
    </source>
</evidence>
<feature type="compositionally biased region" description="Polar residues" evidence="7">
    <location>
        <begin position="1960"/>
        <end position="1980"/>
    </location>
</feature>
<dbReference type="PROSITE" id="PS51204">
    <property type="entry name" value="HSA"/>
    <property type="match status" value="1"/>
</dbReference>
<evidence type="ECO:0000256" key="6">
    <source>
        <dbReference type="ARBA" id="ARBA00023242"/>
    </source>
</evidence>
<evidence type="ECO:0000256" key="3">
    <source>
        <dbReference type="ARBA" id="ARBA00022801"/>
    </source>
</evidence>
<dbReference type="InterPro" id="IPR014001">
    <property type="entry name" value="Helicase_ATP-bd"/>
</dbReference>
<dbReference type="EMBL" id="LR743592">
    <property type="protein sequence ID" value="CAA2620109.1"/>
    <property type="molecule type" value="Genomic_DNA"/>
</dbReference>
<feature type="compositionally biased region" description="Basic and acidic residues" evidence="7">
    <location>
        <begin position="2386"/>
        <end position="2401"/>
    </location>
</feature>
<feature type="compositionally biased region" description="Basic and acidic residues" evidence="7">
    <location>
        <begin position="200"/>
        <end position="211"/>
    </location>
</feature>
<feature type="region of interest" description="Disordered" evidence="7">
    <location>
        <begin position="78"/>
        <end position="109"/>
    </location>
</feature>
<dbReference type="InterPro" id="IPR027417">
    <property type="entry name" value="P-loop_NTPase"/>
</dbReference>
<keyword evidence="6" id="KW-0539">Nucleus</keyword>
<feature type="compositionally biased region" description="Polar residues" evidence="7">
    <location>
        <begin position="1876"/>
        <end position="1885"/>
    </location>
</feature>
<dbReference type="CDD" id="cd18793">
    <property type="entry name" value="SF2_C_SNF"/>
    <property type="match status" value="1"/>
</dbReference>
<feature type="compositionally biased region" description="Low complexity" evidence="7">
    <location>
        <begin position="2268"/>
        <end position="2280"/>
    </location>
</feature>
<keyword evidence="2" id="KW-0547">Nucleotide-binding</keyword>
<feature type="domain" description="Helicase ATP-binding" evidence="9">
    <location>
        <begin position="1170"/>
        <end position="1337"/>
    </location>
</feature>
<reference evidence="12 13" key="1">
    <citation type="submission" date="2019-12" db="EMBL/GenBank/DDBJ databases">
        <authorList>
            <person name="Scholz U."/>
            <person name="Mascher M."/>
            <person name="Fiebig A."/>
        </authorList>
    </citation>
    <scope>NUCLEOTIDE SEQUENCE</scope>
</reference>
<keyword evidence="8" id="KW-0472">Membrane</keyword>
<feature type="region of interest" description="Disordered" evidence="7">
    <location>
        <begin position="2622"/>
        <end position="2659"/>
    </location>
</feature>
<feature type="compositionally biased region" description="Basic and acidic residues" evidence="7">
    <location>
        <begin position="2052"/>
        <end position="2061"/>
    </location>
</feature>
<evidence type="ECO:0000256" key="2">
    <source>
        <dbReference type="ARBA" id="ARBA00022741"/>
    </source>
</evidence>
<dbReference type="PROSITE" id="PS51194">
    <property type="entry name" value="HELICASE_CTER"/>
    <property type="match status" value="1"/>
</dbReference>
<feature type="region of interest" description="Disordered" evidence="7">
    <location>
        <begin position="2207"/>
        <end position="2286"/>
    </location>
</feature>
<feature type="domain" description="Helicase C-terminal" evidence="10">
    <location>
        <begin position="1459"/>
        <end position="1605"/>
    </location>
</feature>
<keyword evidence="13" id="KW-1185">Reference proteome</keyword>
<feature type="compositionally biased region" description="Basic and acidic residues" evidence="7">
    <location>
        <begin position="582"/>
        <end position="591"/>
    </location>
</feature>
<dbReference type="Pfam" id="PF00176">
    <property type="entry name" value="SNF2-rel_dom"/>
    <property type="match status" value="1"/>
</dbReference>
<dbReference type="GO" id="GO:0004386">
    <property type="term" value="F:helicase activity"/>
    <property type="evidence" value="ECO:0007669"/>
    <property type="project" value="UniProtKB-KW"/>
</dbReference>
<protein>
    <submittedName>
        <fullName evidence="12">Uncharacterized protein</fullName>
    </submittedName>
</protein>
<dbReference type="Gene3D" id="3.40.50.10810">
    <property type="entry name" value="Tandem AAA-ATPase domain"/>
    <property type="match status" value="1"/>
</dbReference>
<feature type="region of interest" description="Disordered" evidence="7">
    <location>
        <begin position="408"/>
        <end position="448"/>
    </location>
</feature>
<feature type="compositionally biased region" description="Polar residues" evidence="7">
    <location>
        <begin position="2233"/>
        <end position="2243"/>
    </location>
</feature>
<comment type="subcellular location">
    <subcellularLocation>
        <location evidence="1">Nucleus</location>
    </subcellularLocation>
</comment>
<proteinExistence type="predicted"/>
<dbReference type="SMART" id="SM00487">
    <property type="entry name" value="DEXDc"/>
    <property type="match status" value="1"/>
</dbReference>
<dbReference type="InterPro" id="IPR000330">
    <property type="entry name" value="SNF2_N"/>
</dbReference>
<feature type="region of interest" description="Disordered" evidence="7">
    <location>
        <begin position="139"/>
        <end position="256"/>
    </location>
</feature>
<feature type="compositionally biased region" description="Basic and acidic residues" evidence="7">
    <location>
        <begin position="432"/>
        <end position="448"/>
    </location>
</feature>
<evidence type="ECO:0000313" key="12">
    <source>
        <dbReference type="EMBL" id="CAA2620109.1"/>
    </source>
</evidence>
<feature type="region of interest" description="Disordered" evidence="7">
    <location>
        <begin position="1735"/>
        <end position="1985"/>
    </location>
</feature>
<feature type="region of interest" description="Disordered" evidence="7">
    <location>
        <begin position="2445"/>
        <end position="2481"/>
    </location>
</feature>
<feature type="region of interest" description="Disordered" evidence="7">
    <location>
        <begin position="2010"/>
        <end position="2076"/>
    </location>
</feature>
<feature type="transmembrane region" description="Helical" evidence="8">
    <location>
        <begin position="1364"/>
        <end position="1390"/>
    </location>
</feature>
<dbReference type="InterPro" id="IPR029295">
    <property type="entry name" value="SnAC"/>
</dbReference>
<keyword evidence="3" id="KW-0378">Hydrolase</keyword>
<dbReference type="GO" id="GO:0005524">
    <property type="term" value="F:ATP binding"/>
    <property type="evidence" value="ECO:0007669"/>
    <property type="project" value="UniProtKB-KW"/>
</dbReference>
<dbReference type="GO" id="GO:0005634">
    <property type="term" value="C:nucleus"/>
    <property type="evidence" value="ECO:0007669"/>
    <property type="project" value="UniProtKB-SubCell"/>
</dbReference>
<feature type="compositionally biased region" description="Polar residues" evidence="7">
    <location>
        <begin position="1929"/>
        <end position="1944"/>
    </location>
</feature>
<organism evidence="12">
    <name type="scientific">Spirodela intermedia</name>
    <name type="common">Intermediate duckweed</name>
    <dbReference type="NCBI Taxonomy" id="51605"/>
    <lineage>
        <taxon>Eukaryota</taxon>
        <taxon>Viridiplantae</taxon>
        <taxon>Streptophyta</taxon>
        <taxon>Embryophyta</taxon>
        <taxon>Tracheophyta</taxon>
        <taxon>Spermatophyta</taxon>
        <taxon>Magnoliopsida</taxon>
        <taxon>Liliopsida</taxon>
        <taxon>Araceae</taxon>
        <taxon>Lemnoideae</taxon>
        <taxon>Spirodela</taxon>
    </lineage>
</organism>
<dbReference type="InterPro" id="IPR038718">
    <property type="entry name" value="SNF2-like_sf"/>
</dbReference>
<evidence type="ECO:0000259" key="10">
    <source>
        <dbReference type="PROSITE" id="PS51194"/>
    </source>
</evidence>
<evidence type="ECO:0000259" key="9">
    <source>
        <dbReference type="PROSITE" id="PS51192"/>
    </source>
</evidence>
<dbReference type="SMART" id="SM00490">
    <property type="entry name" value="HELICc"/>
    <property type="match status" value="1"/>
</dbReference>
<feature type="compositionally biased region" description="Low complexity" evidence="7">
    <location>
        <begin position="1847"/>
        <end position="1858"/>
    </location>
</feature>
<dbReference type="GO" id="GO:0016787">
    <property type="term" value="F:hydrolase activity"/>
    <property type="evidence" value="ECO:0007669"/>
    <property type="project" value="UniProtKB-KW"/>
</dbReference>